<evidence type="ECO:0000313" key="2">
    <source>
        <dbReference type="Proteomes" id="UP000789570"/>
    </source>
</evidence>
<dbReference type="OrthoDB" id="2337013at2759"/>
<organism evidence="1 2">
    <name type="scientific">Funneliformis caledonium</name>
    <dbReference type="NCBI Taxonomy" id="1117310"/>
    <lineage>
        <taxon>Eukaryota</taxon>
        <taxon>Fungi</taxon>
        <taxon>Fungi incertae sedis</taxon>
        <taxon>Mucoromycota</taxon>
        <taxon>Glomeromycotina</taxon>
        <taxon>Glomeromycetes</taxon>
        <taxon>Glomerales</taxon>
        <taxon>Glomeraceae</taxon>
        <taxon>Funneliformis</taxon>
    </lineage>
</organism>
<feature type="non-terminal residue" evidence="1">
    <location>
        <position position="1"/>
    </location>
</feature>
<name>A0A9N9HJR6_9GLOM</name>
<accession>A0A9N9HJR6</accession>
<dbReference type="EMBL" id="CAJVPQ010007285">
    <property type="protein sequence ID" value="CAG8695109.1"/>
    <property type="molecule type" value="Genomic_DNA"/>
</dbReference>
<protein>
    <submittedName>
        <fullName evidence="1">13572_t:CDS:1</fullName>
    </submittedName>
</protein>
<proteinExistence type="predicted"/>
<keyword evidence="2" id="KW-1185">Reference proteome</keyword>
<evidence type="ECO:0000313" key="1">
    <source>
        <dbReference type="EMBL" id="CAG8695109.1"/>
    </source>
</evidence>
<gene>
    <name evidence="1" type="ORF">FCALED_LOCUS13178</name>
</gene>
<sequence length="46" mass="5212">KNLKPKIDVNVKEVKKLLMSIVNQTKISGKDSNKSLIKAVLQHHVF</sequence>
<dbReference type="AlphaFoldDB" id="A0A9N9HJR6"/>
<comment type="caution">
    <text evidence="1">The sequence shown here is derived from an EMBL/GenBank/DDBJ whole genome shotgun (WGS) entry which is preliminary data.</text>
</comment>
<reference evidence="1" key="1">
    <citation type="submission" date="2021-06" db="EMBL/GenBank/DDBJ databases">
        <authorList>
            <person name="Kallberg Y."/>
            <person name="Tangrot J."/>
            <person name="Rosling A."/>
        </authorList>
    </citation>
    <scope>NUCLEOTIDE SEQUENCE</scope>
    <source>
        <strain evidence="1">UK204</strain>
    </source>
</reference>
<dbReference type="Proteomes" id="UP000789570">
    <property type="component" value="Unassembled WGS sequence"/>
</dbReference>